<evidence type="ECO:0000313" key="4">
    <source>
        <dbReference type="EMBL" id="TDK68222.1"/>
    </source>
</evidence>
<keyword evidence="2" id="KW-0472">Membrane</keyword>
<dbReference type="PANTHER" id="PTHR34220">
    <property type="entry name" value="SENSOR HISTIDINE KINASE YPDA"/>
    <property type="match status" value="1"/>
</dbReference>
<feature type="region of interest" description="Disordered" evidence="1">
    <location>
        <begin position="347"/>
        <end position="373"/>
    </location>
</feature>
<feature type="transmembrane region" description="Helical" evidence="2">
    <location>
        <begin position="21"/>
        <end position="44"/>
    </location>
</feature>
<dbReference type="EMBL" id="SMYL01000001">
    <property type="protein sequence ID" value="TDK68222.1"/>
    <property type="molecule type" value="Genomic_DNA"/>
</dbReference>
<keyword evidence="2" id="KW-1133">Transmembrane helix</keyword>
<sequence length="373" mass="42235">MIIKHLKTATPSAVSSVIPDCCNIGVIYRVLLATNSAVFCAIWIQSSDTPSAVVKFFNSAMLLETISILSLLMLCGIRKVALVQLFPLWVQRGLCGLIPGSIASALAIFIDAQQWFENDFAHISAWQLFVLSGFFGLIYQQHFELRARAFSPALGEAKLQALQARIRPHFLFNSINAVLSLIRTEPLRAETALEDLADLFRVLMRDTRDMSTLYDEVRLCRQYLSIEKIRLGERLKVEWEITNFSEKNVKEAQIASLLLQPLIENAVHHGVEPSEKLALITIKLNRSSERIYIVIENPYHGKHETKGNQMALDNIRERLSLLYDVEADFDAAVVGDQFQVKLSFPYQKNSGGEHQRNPNVERRSIKRHDDATI</sequence>
<dbReference type="PANTHER" id="PTHR34220:SF7">
    <property type="entry name" value="SENSOR HISTIDINE KINASE YPDA"/>
    <property type="match status" value="1"/>
</dbReference>
<feature type="transmembrane region" description="Helical" evidence="2">
    <location>
        <begin position="122"/>
        <end position="139"/>
    </location>
</feature>
<dbReference type="Proteomes" id="UP000294829">
    <property type="component" value="Unassembled WGS sequence"/>
</dbReference>
<dbReference type="Gene3D" id="3.30.565.10">
    <property type="entry name" value="Histidine kinase-like ATPase, C-terminal domain"/>
    <property type="match status" value="1"/>
</dbReference>
<name>A0A4R5W542_9BURK</name>
<keyword evidence="4" id="KW-0418">Kinase</keyword>
<comment type="caution">
    <text evidence="4">The sequence shown here is derived from an EMBL/GenBank/DDBJ whole genome shotgun (WGS) entry which is preliminary data.</text>
</comment>
<keyword evidence="2" id="KW-0812">Transmembrane</keyword>
<keyword evidence="4" id="KW-0808">Transferase</keyword>
<dbReference type="InterPro" id="IPR036890">
    <property type="entry name" value="HATPase_C_sf"/>
</dbReference>
<gene>
    <name evidence="4" type="ORF">E2I14_01350</name>
</gene>
<evidence type="ECO:0000313" key="5">
    <source>
        <dbReference type="Proteomes" id="UP000294829"/>
    </source>
</evidence>
<reference evidence="4 5" key="1">
    <citation type="submission" date="2019-03" db="EMBL/GenBank/DDBJ databases">
        <title>Sapientia aquatica gen. nov., sp. nov., isolated from a crater lake.</title>
        <authorList>
            <person name="Felfoldi T."/>
            <person name="Szabo A."/>
            <person name="Toth E."/>
            <person name="Schumann P."/>
            <person name="Keki Z."/>
            <person name="Marialigeti K."/>
            <person name="Mathe I."/>
        </authorList>
    </citation>
    <scope>NUCLEOTIDE SEQUENCE [LARGE SCALE GENOMIC DNA]</scope>
    <source>
        <strain evidence="4 5">SA-152</strain>
    </source>
</reference>
<dbReference type="InterPro" id="IPR010559">
    <property type="entry name" value="Sig_transdc_His_kin_internal"/>
</dbReference>
<evidence type="ECO:0000256" key="1">
    <source>
        <dbReference type="SAM" id="MobiDB-lite"/>
    </source>
</evidence>
<feature type="compositionally biased region" description="Basic and acidic residues" evidence="1">
    <location>
        <begin position="351"/>
        <end position="373"/>
    </location>
</feature>
<keyword evidence="5" id="KW-1185">Reference proteome</keyword>
<organism evidence="4 5">
    <name type="scientific">Sapientia aquatica</name>
    <dbReference type="NCBI Taxonomy" id="1549640"/>
    <lineage>
        <taxon>Bacteria</taxon>
        <taxon>Pseudomonadati</taxon>
        <taxon>Pseudomonadota</taxon>
        <taxon>Betaproteobacteria</taxon>
        <taxon>Burkholderiales</taxon>
        <taxon>Oxalobacteraceae</taxon>
        <taxon>Sapientia</taxon>
    </lineage>
</organism>
<feature type="transmembrane region" description="Helical" evidence="2">
    <location>
        <begin position="56"/>
        <end position="77"/>
    </location>
</feature>
<dbReference type="OrthoDB" id="2514702at2"/>
<dbReference type="Pfam" id="PF06580">
    <property type="entry name" value="His_kinase"/>
    <property type="match status" value="1"/>
</dbReference>
<proteinExistence type="predicted"/>
<dbReference type="GO" id="GO:0000155">
    <property type="term" value="F:phosphorelay sensor kinase activity"/>
    <property type="evidence" value="ECO:0007669"/>
    <property type="project" value="InterPro"/>
</dbReference>
<evidence type="ECO:0000259" key="3">
    <source>
        <dbReference type="Pfam" id="PF06580"/>
    </source>
</evidence>
<accession>A0A4R5W542</accession>
<dbReference type="GO" id="GO:0016020">
    <property type="term" value="C:membrane"/>
    <property type="evidence" value="ECO:0007669"/>
    <property type="project" value="InterPro"/>
</dbReference>
<dbReference type="AlphaFoldDB" id="A0A4R5W542"/>
<dbReference type="InterPro" id="IPR050640">
    <property type="entry name" value="Bact_2-comp_sensor_kinase"/>
</dbReference>
<evidence type="ECO:0000256" key="2">
    <source>
        <dbReference type="SAM" id="Phobius"/>
    </source>
</evidence>
<feature type="transmembrane region" description="Helical" evidence="2">
    <location>
        <begin position="89"/>
        <end position="110"/>
    </location>
</feature>
<dbReference type="RefSeq" id="WP_133324677.1">
    <property type="nucleotide sequence ID" value="NZ_SMYL01000001.1"/>
</dbReference>
<protein>
    <submittedName>
        <fullName evidence="4">Histidine kinase</fullName>
    </submittedName>
</protein>
<feature type="domain" description="Signal transduction histidine kinase internal region" evidence="3">
    <location>
        <begin position="157"/>
        <end position="235"/>
    </location>
</feature>